<dbReference type="SUPFAM" id="SSF56281">
    <property type="entry name" value="Metallo-hydrolase/oxidoreductase"/>
    <property type="match status" value="1"/>
</dbReference>
<organism evidence="1 2">
    <name type="scientific">Mahella australiensis (strain DSM 15567 / CIP 107919 / 50-1 BON)</name>
    <dbReference type="NCBI Taxonomy" id="697281"/>
    <lineage>
        <taxon>Bacteria</taxon>
        <taxon>Bacillati</taxon>
        <taxon>Bacillota</taxon>
        <taxon>Clostridia</taxon>
        <taxon>Thermoanaerobacterales</taxon>
        <taxon>Thermoanaerobacterales Family IV. Incertae Sedis</taxon>
        <taxon>Mahella</taxon>
    </lineage>
</organism>
<reference evidence="1 2" key="2">
    <citation type="journal article" date="2011" name="Stand. Genomic Sci.">
        <title>Complete genome sequence of Mahella australiensis type strain (50-1 BON).</title>
        <authorList>
            <person name="Sikorski J."/>
            <person name="Teshima H."/>
            <person name="Nolan M."/>
            <person name="Lucas S."/>
            <person name="Hammon N."/>
            <person name="Deshpande S."/>
            <person name="Cheng J.F."/>
            <person name="Pitluck S."/>
            <person name="Liolios K."/>
            <person name="Pagani I."/>
            <person name="Ivanova N."/>
            <person name="Huntemann M."/>
            <person name="Mavromatis K."/>
            <person name="Ovchinikova G."/>
            <person name="Pati A."/>
            <person name="Tapia R."/>
            <person name="Han C."/>
            <person name="Goodwin L."/>
            <person name="Chen A."/>
            <person name="Palaniappan K."/>
            <person name="Land M."/>
            <person name="Hauser L."/>
            <person name="Ngatchou-Djao O.D."/>
            <person name="Rohde M."/>
            <person name="Pukall R."/>
            <person name="Spring S."/>
            <person name="Abt B."/>
            <person name="Goker M."/>
            <person name="Detter J.C."/>
            <person name="Woyke T."/>
            <person name="Bristow J."/>
            <person name="Markowitz V."/>
            <person name="Hugenholtz P."/>
            <person name="Eisen J.A."/>
            <person name="Kyrpides N.C."/>
            <person name="Klenk H.P."/>
            <person name="Lapidus A."/>
        </authorList>
    </citation>
    <scope>NUCLEOTIDE SEQUENCE [LARGE SCALE GENOMIC DNA]</scope>
    <source>
        <strain evidence="2">DSM 15567 / CIP 107919 / 50-1 BON</strain>
    </source>
</reference>
<dbReference type="eggNOG" id="COG2220">
    <property type="taxonomic scope" value="Bacteria"/>
</dbReference>
<reference evidence="2" key="1">
    <citation type="submission" date="2010-11" db="EMBL/GenBank/DDBJ databases">
        <title>The complete genome of Mahella australiensis DSM 15567.</title>
        <authorList>
            <consortium name="US DOE Joint Genome Institute (JGI-PGF)"/>
            <person name="Lucas S."/>
            <person name="Copeland A."/>
            <person name="Lapidus A."/>
            <person name="Bruce D."/>
            <person name="Goodwin L."/>
            <person name="Pitluck S."/>
            <person name="Kyrpides N."/>
            <person name="Mavromatis K."/>
            <person name="Pagani I."/>
            <person name="Ivanova N."/>
            <person name="Teshima H."/>
            <person name="Brettin T."/>
            <person name="Detter J.C."/>
            <person name="Han C."/>
            <person name="Tapia R."/>
            <person name="Land M."/>
            <person name="Hauser L."/>
            <person name="Markowitz V."/>
            <person name="Cheng J.-F."/>
            <person name="Hugenholtz P."/>
            <person name="Woyke T."/>
            <person name="Wu D."/>
            <person name="Spring S."/>
            <person name="Pukall R."/>
            <person name="Steenblock K."/>
            <person name="Schneider S."/>
            <person name="Klenk H.-P."/>
            <person name="Eisen J.A."/>
        </authorList>
    </citation>
    <scope>NUCLEOTIDE SEQUENCE [LARGE SCALE GENOMIC DNA]</scope>
    <source>
        <strain evidence="2">DSM 15567 / CIP 107919 / 50-1 BON</strain>
    </source>
</reference>
<dbReference type="KEGG" id="mas:Mahau_1515"/>
<dbReference type="PANTHER" id="PTHR43546">
    <property type="entry name" value="UPF0173 METAL-DEPENDENT HYDROLASE MJ1163-RELATED"/>
    <property type="match status" value="1"/>
</dbReference>
<dbReference type="InterPro" id="IPR036866">
    <property type="entry name" value="RibonucZ/Hydroxyglut_hydro"/>
</dbReference>
<protein>
    <submittedName>
        <fullName evidence="1">Beta-lactamase domain protein</fullName>
    </submittedName>
</protein>
<accession>F3ZYG3</accession>
<dbReference type="EMBL" id="CP002360">
    <property type="protein sequence ID" value="AEE96705.1"/>
    <property type="molecule type" value="Genomic_DNA"/>
</dbReference>
<evidence type="ECO:0000313" key="1">
    <source>
        <dbReference type="EMBL" id="AEE96705.1"/>
    </source>
</evidence>
<dbReference type="RefSeq" id="WP_013781134.1">
    <property type="nucleotide sequence ID" value="NC_015520.1"/>
</dbReference>
<proteinExistence type="predicted"/>
<gene>
    <name evidence="1" type="ordered locus">Mahau_1515</name>
</gene>
<dbReference type="OrthoDB" id="9789133at2"/>
<dbReference type="HOGENOM" id="CLU_020884_3_0_9"/>
<keyword evidence="2" id="KW-1185">Reference proteome</keyword>
<dbReference type="Proteomes" id="UP000008457">
    <property type="component" value="Chromosome"/>
</dbReference>
<name>F3ZYG3_MAHA5</name>
<dbReference type="PANTHER" id="PTHR43546:SF8">
    <property type="entry name" value="METALLO-BETA-LACTAMASE DOMAIN-CONTAINING PROTEIN"/>
    <property type="match status" value="1"/>
</dbReference>
<dbReference type="Gene3D" id="3.60.15.10">
    <property type="entry name" value="Ribonuclease Z/Hydroxyacylglutathione hydrolase-like"/>
    <property type="match status" value="1"/>
</dbReference>
<dbReference type="Pfam" id="PF13483">
    <property type="entry name" value="Lactamase_B_3"/>
    <property type="match status" value="1"/>
</dbReference>
<evidence type="ECO:0000313" key="2">
    <source>
        <dbReference type="Proteomes" id="UP000008457"/>
    </source>
</evidence>
<sequence>MDIVMQWLGQAGFVLNLADGVKVCIDPYLSHSVESAEGLHRLMPINTMPEQLDCDIIISTHDHLDHFDPDTIIPIYNESDAIFMGPSSCLEHYKALGLSPDRFHVLDRGQQKTLMGLSLKAVTAEHTSGKYSDAIGLVIDDGTYVIYHTGDSEYTEEVVHEVTGLRPDIMFVPINGRWGNMTAQEAAQLVSAVQPKIAVPMHYGMFAENTADPQEFIDACAGIGWHGTIILPHML</sequence>
<dbReference type="InterPro" id="IPR050114">
    <property type="entry name" value="UPF0173_UPF0282_UlaG_hydrolase"/>
</dbReference>
<dbReference type="STRING" id="697281.Mahau_1515"/>
<dbReference type="AlphaFoldDB" id="F3ZYG3"/>